<evidence type="ECO:0000313" key="1">
    <source>
        <dbReference type="EMBL" id="MBW0480030.1"/>
    </source>
</evidence>
<evidence type="ECO:0008006" key="3">
    <source>
        <dbReference type="Google" id="ProtNLM"/>
    </source>
</evidence>
<organism evidence="1 2">
    <name type="scientific">Austropuccinia psidii MF-1</name>
    <dbReference type="NCBI Taxonomy" id="1389203"/>
    <lineage>
        <taxon>Eukaryota</taxon>
        <taxon>Fungi</taxon>
        <taxon>Dikarya</taxon>
        <taxon>Basidiomycota</taxon>
        <taxon>Pucciniomycotina</taxon>
        <taxon>Pucciniomycetes</taxon>
        <taxon>Pucciniales</taxon>
        <taxon>Sphaerophragmiaceae</taxon>
        <taxon>Austropuccinia</taxon>
    </lineage>
</organism>
<name>A0A9Q3CCF1_9BASI</name>
<gene>
    <name evidence="1" type="ORF">O181_019745</name>
</gene>
<dbReference type="AlphaFoldDB" id="A0A9Q3CCF1"/>
<dbReference type="OrthoDB" id="5592268at2759"/>
<sequence length="97" mass="11356">MTAPSQDIRREKIKTFIWWAMWQKDVPGFFKACDRSQKVNKSTGKRHRNMIKIQEPSRPLKIVHMDWVTGLPPGGDASYNSCIEEEYRSSQPPECHH</sequence>
<evidence type="ECO:0000313" key="2">
    <source>
        <dbReference type="Proteomes" id="UP000765509"/>
    </source>
</evidence>
<proteinExistence type="predicted"/>
<accession>A0A9Q3CCF1</accession>
<keyword evidence="2" id="KW-1185">Reference proteome</keyword>
<reference evidence="1" key="1">
    <citation type="submission" date="2021-03" db="EMBL/GenBank/DDBJ databases">
        <title>Draft genome sequence of rust myrtle Austropuccinia psidii MF-1, a brazilian biotype.</title>
        <authorList>
            <person name="Quecine M.C."/>
            <person name="Pachon D.M.R."/>
            <person name="Bonatelli M.L."/>
            <person name="Correr F.H."/>
            <person name="Franceschini L.M."/>
            <person name="Leite T.F."/>
            <person name="Margarido G.R.A."/>
            <person name="Almeida C.A."/>
            <person name="Ferrarezi J.A."/>
            <person name="Labate C.A."/>
        </authorList>
    </citation>
    <scope>NUCLEOTIDE SEQUENCE</scope>
    <source>
        <strain evidence="1">MF-1</strain>
    </source>
</reference>
<dbReference type="Proteomes" id="UP000765509">
    <property type="component" value="Unassembled WGS sequence"/>
</dbReference>
<comment type="caution">
    <text evidence="1">The sequence shown here is derived from an EMBL/GenBank/DDBJ whole genome shotgun (WGS) entry which is preliminary data.</text>
</comment>
<dbReference type="EMBL" id="AVOT02005810">
    <property type="protein sequence ID" value="MBW0480030.1"/>
    <property type="molecule type" value="Genomic_DNA"/>
</dbReference>
<protein>
    <recommendedName>
        <fullName evidence="3">Integrase zinc-binding domain-containing protein</fullName>
    </recommendedName>
</protein>